<accession>A0ABQ9GVU5</accession>
<evidence type="ECO:0000313" key="1">
    <source>
        <dbReference type="EMBL" id="KAJ8876154.1"/>
    </source>
</evidence>
<sequence length="407" mass="45484">MAAATSRRESSPWLEAESWDHANNDQETCHLFYHFQKESKSSLRGGTKKLQELIHCPLSRKEETSFEDVADRKLGPAPGIFLDDPVTCSLQQTAPTHDPRKLSDGSCEPITVKRGECGASSECKAGVKREIPEKNRRPMTSSASCGEVLQGKAVLAQCCTFSVHAAGASNHCAAQRKLSVFRPLTSEQSCDFRKSTRKQFTAYESFSEVFHVAPHTLYRLTTKCGDSLNEYETICRGATIPERLACSPPTKTKRVLFPAGSLSDFRKWESCQTMPLVGGFTWGYPISPTLAFQHCSILTSLHPHRSTRPHLDEIFTLRPKSPLWYIRVTKCFRRNPKWPPVATGSPPKPRAFAIPNQGHARIAIVQLMKRDHIDFNRVFGDEVMVSERCTASPADFLSAVDMVRLLS</sequence>
<name>A0ABQ9GVU5_9NEOP</name>
<proteinExistence type="predicted"/>
<organism evidence="1 2">
    <name type="scientific">Dryococelus australis</name>
    <dbReference type="NCBI Taxonomy" id="614101"/>
    <lineage>
        <taxon>Eukaryota</taxon>
        <taxon>Metazoa</taxon>
        <taxon>Ecdysozoa</taxon>
        <taxon>Arthropoda</taxon>
        <taxon>Hexapoda</taxon>
        <taxon>Insecta</taxon>
        <taxon>Pterygota</taxon>
        <taxon>Neoptera</taxon>
        <taxon>Polyneoptera</taxon>
        <taxon>Phasmatodea</taxon>
        <taxon>Verophasmatodea</taxon>
        <taxon>Anareolatae</taxon>
        <taxon>Phasmatidae</taxon>
        <taxon>Eurycanthinae</taxon>
        <taxon>Dryococelus</taxon>
    </lineage>
</organism>
<comment type="caution">
    <text evidence="1">The sequence shown here is derived from an EMBL/GenBank/DDBJ whole genome shotgun (WGS) entry which is preliminary data.</text>
</comment>
<evidence type="ECO:0000313" key="2">
    <source>
        <dbReference type="Proteomes" id="UP001159363"/>
    </source>
</evidence>
<dbReference type="EMBL" id="JARBHB010000009">
    <property type="protein sequence ID" value="KAJ8876154.1"/>
    <property type="molecule type" value="Genomic_DNA"/>
</dbReference>
<reference evidence="1 2" key="1">
    <citation type="submission" date="2023-02" db="EMBL/GenBank/DDBJ databases">
        <title>LHISI_Scaffold_Assembly.</title>
        <authorList>
            <person name="Stuart O.P."/>
            <person name="Cleave R."/>
            <person name="Magrath M.J.L."/>
            <person name="Mikheyev A.S."/>
        </authorList>
    </citation>
    <scope>NUCLEOTIDE SEQUENCE [LARGE SCALE GENOMIC DNA]</scope>
    <source>
        <strain evidence="1">Daus_M_001</strain>
        <tissue evidence="1">Leg muscle</tissue>
    </source>
</reference>
<gene>
    <name evidence="1" type="ORF">PR048_024063</name>
</gene>
<dbReference type="Proteomes" id="UP001159363">
    <property type="component" value="Chromosome 8"/>
</dbReference>
<protein>
    <submittedName>
        <fullName evidence="1">Uncharacterized protein</fullName>
    </submittedName>
</protein>
<keyword evidence="2" id="KW-1185">Reference proteome</keyword>